<accession>A0AA38RKZ2</accession>
<feature type="domain" description="AB hydrolase-1" evidence="2">
    <location>
        <begin position="122"/>
        <end position="229"/>
    </location>
</feature>
<feature type="transmembrane region" description="Helical" evidence="1">
    <location>
        <begin position="221"/>
        <end position="242"/>
    </location>
</feature>
<dbReference type="Gene3D" id="3.40.50.1820">
    <property type="entry name" value="alpha/beta hydrolase"/>
    <property type="match status" value="1"/>
</dbReference>
<dbReference type="Pfam" id="PF00561">
    <property type="entry name" value="Abhydrolase_1"/>
    <property type="match status" value="1"/>
</dbReference>
<sequence length="394" mass="43258">MPSSNKAYWAFAALAPLALYLLFIGLAMIPFFQRHAIYAHRFHTLWWTDVDEPEKWGFAKNQVSALSLQTPDGVSLYAWHILPLPVWAQHEDQLVKQPAVAPEEFTKSEAFRLLREDPHSRLVLYFHGNAGHVTQGIRAASYHVLTDTSSYHVIAIDYRGFGHSTGSPSEEGLITDASTVVDFAVNVAGVPPSRIVLLGQSLGTAVTSAVAERYVARGVDFAGVVLVAGFSSLPTMLSGYAIAGYVPILRPLGIIPPLLDWVMGFIVDKWLSAERLASMVRAVKTRGGRLRLSLIHGADDPDIPCRESDKLFAAAVNATVDRGLDPQDLVEMKDVRTVWKGKKAFKTTWAAPPDTVITHEQFPYGGHNDVMMYAPVTLAIMRSFGLEGTVYSQA</sequence>
<name>A0AA38RKZ2_9PEZI</name>
<keyword evidence="4" id="KW-1185">Reference proteome</keyword>
<keyword evidence="1" id="KW-1133">Transmembrane helix</keyword>
<feature type="transmembrane region" description="Helical" evidence="1">
    <location>
        <begin position="6"/>
        <end position="32"/>
    </location>
</feature>
<dbReference type="PANTHER" id="PTHR12277">
    <property type="entry name" value="ALPHA/BETA HYDROLASE DOMAIN-CONTAINING PROTEIN"/>
    <property type="match status" value="1"/>
</dbReference>
<dbReference type="AlphaFoldDB" id="A0AA38RKZ2"/>
<comment type="caution">
    <text evidence="3">The sequence shown here is derived from an EMBL/GenBank/DDBJ whole genome shotgun (WGS) entry which is preliminary data.</text>
</comment>
<keyword evidence="1" id="KW-0472">Membrane</keyword>
<organism evidence="3 4">
    <name type="scientific">Pleurostoma richardsiae</name>
    <dbReference type="NCBI Taxonomy" id="41990"/>
    <lineage>
        <taxon>Eukaryota</taxon>
        <taxon>Fungi</taxon>
        <taxon>Dikarya</taxon>
        <taxon>Ascomycota</taxon>
        <taxon>Pezizomycotina</taxon>
        <taxon>Sordariomycetes</taxon>
        <taxon>Sordariomycetidae</taxon>
        <taxon>Calosphaeriales</taxon>
        <taxon>Pleurostomataceae</taxon>
        <taxon>Pleurostoma</taxon>
    </lineage>
</organism>
<dbReference type="InterPro" id="IPR029058">
    <property type="entry name" value="AB_hydrolase_fold"/>
</dbReference>
<dbReference type="PANTHER" id="PTHR12277:SF81">
    <property type="entry name" value="PROTEIN ABHD13"/>
    <property type="match status" value="1"/>
</dbReference>
<keyword evidence="1" id="KW-0812">Transmembrane</keyword>
<protein>
    <submittedName>
        <fullName evidence="3">Abhydrolase domain-containing protein 12B</fullName>
    </submittedName>
</protein>
<evidence type="ECO:0000313" key="4">
    <source>
        <dbReference type="Proteomes" id="UP001174694"/>
    </source>
</evidence>
<reference evidence="3" key="1">
    <citation type="submission" date="2022-07" db="EMBL/GenBank/DDBJ databases">
        <title>Fungi with potential for degradation of polypropylene.</title>
        <authorList>
            <person name="Gostincar C."/>
        </authorList>
    </citation>
    <scope>NUCLEOTIDE SEQUENCE</scope>
    <source>
        <strain evidence="3">EXF-13308</strain>
    </source>
</reference>
<gene>
    <name evidence="3" type="ORF">NKR23_g3808</name>
</gene>
<proteinExistence type="predicted"/>
<dbReference type="EMBL" id="JANBVO010000008">
    <property type="protein sequence ID" value="KAJ9150201.1"/>
    <property type="molecule type" value="Genomic_DNA"/>
</dbReference>
<evidence type="ECO:0000256" key="1">
    <source>
        <dbReference type="SAM" id="Phobius"/>
    </source>
</evidence>
<evidence type="ECO:0000313" key="3">
    <source>
        <dbReference type="EMBL" id="KAJ9150201.1"/>
    </source>
</evidence>
<dbReference type="SUPFAM" id="SSF53474">
    <property type="entry name" value="alpha/beta-Hydrolases"/>
    <property type="match status" value="1"/>
</dbReference>
<evidence type="ECO:0000259" key="2">
    <source>
        <dbReference type="Pfam" id="PF00561"/>
    </source>
</evidence>
<dbReference type="InterPro" id="IPR000073">
    <property type="entry name" value="AB_hydrolase_1"/>
</dbReference>
<dbReference type="Proteomes" id="UP001174694">
    <property type="component" value="Unassembled WGS sequence"/>
</dbReference>